<feature type="transmembrane region" description="Helical" evidence="2">
    <location>
        <begin position="283"/>
        <end position="301"/>
    </location>
</feature>
<evidence type="ECO:0000313" key="4">
    <source>
        <dbReference type="EMBL" id="MFC7302845.1"/>
    </source>
</evidence>
<dbReference type="EC" id="2.3.-.-" evidence="4"/>
<keyword evidence="2" id="KW-1133">Transmembrane helix</keyword>
<proteinExistence type="predicted"/>
<dbReference type="GO" id="GO:0016746">
    <property type="term" value="F:acyltransferase activity"/>
    <property type="evidence" value="ECO:0007669"/>
    <property type="project" value="UniProtKB-KW"/>
</dbReference>
<evidence type="ECO:0000259" key="3">
    <source>
        <dbReference type="Pfam" id="PF01757"/>
    </source>
</evidence>
<feature type="transmembrane region" description="Helical" evidence="2">
    <location>
        <begin position="57"/>
        <end position="77"/>
    </location>
</feature>
<keyword evidence="5" id="KW-1185">Reference proteome</keyword>
<protein>
    <submittedName>
        <fullName evidence="4">Acyltransferase family protein</fullName>
        <ecNumber evidence="4">2.3.-.-</ecNumber>
    </submittedName>
</protein>
<dbReference type="PANTHER" id="PTHR23028">
    <property type="entry name" value="ACETYLTRANSFERASE"/>
    <property type="match status" value="1"/>
</dbReference>
<feature type="transmembrane region" description="Helical" evidence="2">
    <location>
        <begin position="313"/>
        <end position="331"/>
    </location>
</feature>
<dbReference type="EMBL" id="JBHTCF010000001">
    <property type="protein sequence ID" value="MFC7302845.1"/>
    <property type="molecule type" value="Genomic_DNA"/>
</dbReference>
<feature type="transmembrane region" description="Helical" evidence="2">
    <location>
        <begin position="226"/>
        <end position="245"/>
    </location>
</feature>
<evidence type="ECO:0000313" key="5">
    <source>
        <dbReference type="Proteomes" id="UP001596523"/>
    </source>
</evidence>
<feature type="transmembrane region" description="Helical" evidence="2">
    <location>
        <begin position="383"/>
        <end position="402"/>
    </location>
</feature>
<comment type="caution">
    <text evidence="4">The sequence shown here is derived from an EMBL/GenBank/DDBJ whole genome shotgun (WGS) entry which is preliminary data.</text>
</comment>
<feature type="transmembrane region" description="Helical" evidence="2">
    <location>
        <begin position="100"/>
        <end position="119"/>
    </location>
</feature>
<dbReference type="InterPro" id="IPR002656">
    <property type="entry name" value="Acyl_transf_3_dom"/>
</dbReference>
<evidence type="ECO:0000256" key="2">
    <source>
        <dbReference type="SAM" id="Phobius"/>
    </source>
</evidence>
<feature type="transmembrane region" description="Helical" evidence="2">
    <location>
        <begin position="192"/>
        <end position="214"/>
    </location>
</feature>
<name>A0ABW2JBI4_9ACTN</name>
<keyword evidence="4" id="KW-0808">Transferase</keyword>
<dbReference type="RefSeq" id="WP_381825447.1">
    <property type="nucleotide sequence ID" value="NZ_JBHTCF010000001.1"/>
</dbReference>
<feature type="domain" description="Acyltransferase 3" evidence="3">
    <location>
        <begin position="35"/>
        <end position="362"/>
    </location>
</feature>
<feature type="region of interest" description="Disordered" evidence="1">
    <location>
        <begin position="1"/>
        <end position="20"/>
    </location>
</feature>
<keyword evidence="4" id="KW-0012">Acyltransferase</keyword>
<dbReference type="PANTHER" id="PTHR23028:SF53">
    <property type="entry name" value="ACYL_TRANSF_3 DOMAIN-CONTAINING PROTEIN"/>
    <property type="match status" value="1"/>
</dbReference>
<organism evidence="4 5">
    <name type="scientific">Streptomyces monticola</name>
    <dbReference type="NCBI Taxonomy" id="2666263"/>
    <lineage>
        <taxon>Bacteria</taxon>
        <taxon>Bacillati</taxon>
        <taxon>Actinomycetota</taxon>
        <taxon>Actinomycetes</taxon>
        <taxon>Kitasatosporales</taxon>
        <taxon>Streptomycetaceae</taxon>
        <taxon>Streptomyces</taxon>
    </lineage>
</organism>
<reference evidence="5" key="1">
    <citation type="journal article" date="2019" name="Int. J. Syst. Evol. Microbiol.">
        <title>The Global Catalogue of Microorganisms (GCM) 10K type strain sequencing project: providing services to taxonomists for standard genome sequencing and annotation.</title>
        <authorList>
            <consortium name="The Broad Institute Genomics Platform"/>
            <consortium name="The Broad Institute Genome Sequencing Center for Infectious Disease"/>
            <person name="Wu L."/>
            <person name="Ma J."/>
        </authorList>
    </citation>
    <scope>NUCLEOTIDE SEQUENCE [LARGE SCALE GENOMIC DNA]</scope>
    <source>
        <strain evidence="5">SYNS20</strain>
    </source>
</reference>
<dbReference type="Proteomes" id="UP001596523">
    <property type="component" value="Unassembled WGS sequence"/>
</dbReference>
<keyword evidence="2" id="KW-0472">Membrane</keyword>
<gene>
    <name evidence="4" type="ORF">ACFQVC_01265</name>
</gene>
<evidence type="ECO:0000256" key="1">
    <source>
        <dbReference type="SAM" id="MobiDB-lite"/>
    </source>
</evidence>
<dbReference type="InterPro" id="IPR050879">
    <property type="entry name" value="Acyltransferase_3"/>
</dbReference>
<accession>A0ABW2JBI4</accession>
<sequence length="430" mass="45422">MQLTATGRTGGEGDAAARGRTAARGRATDAHIAPLDGLRGLAVLAVLFFHAGHFGGGFLGVDLFFVLSGFLITGLLLKEAAGPRGRIDLIAFWGRRARRLLPAFAVLVAGTLGLVWAFGSPDLLAFALDDTPWVLGQSVNWHYIAGQVGYWNDGGTHVFSHLWSIAVEWQFYLVWPVAVALLARGRRAGGRVALVAGCGALVSLGLMVALVQGVDTTRVYEGTDTRAFSLLLGSLAATGPVRRLVARTGRGAADLLVAALVCGLAVSWFLVDGPGERFLFQGGLFVHALAAALLIALLAHAPGGRAGRLLGSAAPRWLGLVSYSLYLWHWPVYLLLSEEFLRFGGWTRTAVIMTVSLAAAILSKALVEDPVRFRGGRWTRGRTGLAVLVGAAVVLVGVWALIPRPDLGAGSVDLTELMGLAGPVQLTREV</sequence>
<feature type="transmembrane region" description="Helical" evidence="2">
    <location>
        <begin position="162"/>
        <end position="183"/>
    </location>
</feature>
<keyword evidence="2" id="KW-0812">Transmembrane</keyword>
<dbReference type="Pfam" id="PF01757">
    <property type="entry name" value="Acyl_transf_3"/>
    <property type="match status" value="1"/>
</dbReference>
<feature type="transmembrane region" description="Helical" evidence="2">
    <location>
        <begin position="343"/>
        <end position="362"/>
    </location>
</feature>
<feature type="transmembrane region" description="Helical" evidence="2">
    <location>
        <begin position="252"/>
        <end position="271"/>
    </location>
</feature>